<dbReference type="PANTHER" id="PTHR12772">
    <property type="entry name" value="DNA REPLICATION COMPLEX GINS PROTEIN PSF2"/>
    <property type="match status" value="1"/>
</dbReference>
<evidence type="ECO:0000259" key="1">
    <source>
        <dbReference type="Pfam" id="PF25005"/>
    </source>
</evidence>
<sequence length="205" mass="23705">MENLYTLDNGSDKGLKFEECLFIAEEKTMVEVIPSVNMSKRRIFSIEVGPFIPHQKCKIPLWVAKYLDSKNLCRLIPPKWLTEEGLKGLILEEDKIGLAKFSKIDYYYLQIAHIFFLLKNDPFNGKGSRIKKLFQDLINRRQSKLKGNIKQLILPKAMDVTNMGLLELNYGSDECFHAINDLQNLWYNTTISESQIYSQQESSSS</sequence>
<dbReference type="PANTHER" id="PTHR12772:SF0">
    <property type="entry name" value="DNA REPLICATION COMPLEX GINS PROTEIN PSF2"/>
    <property type="match status" value="1"/>
</dbReference>
<dbReference type="Gene3D" id="1.20.58.1020">
    <property type="match status" value="1"/>
</dbReference>
<dbReference type="GO" id="GO:0000727">
    <property type="term" value="P:double-strand break repair via break-induced replication"/>
    <property type="evidence" value="ECO:0007669"/>
    <property type="project" value="TreeGrafter"/>
</dbReference>
<accession>A0AAV9XSJ0</accession>
<evidence type="ECO:0000313" key="3">
    <source>
        <dbReference type="Proteomes" id="UP001311799"/>
    </source>
</evidence>
<reference evidence="2 3" key="1">
    <citation type="submission" date="2023-10" db="EMBL/GenBank/DDBJ databases">
        <title>Comparative genomics analysis reveals potential genetic determinants of host preference in Cryptosporidium xiaoi.</title>
        <authorList>
            <person name="Xiao L."/>
            <person name="Li J."/>
        </authorList>
    </citation>
    <scope>NUCLEOTIDE SEQUENCE [LARGE SCALE GENOMIC DNA]</scope>
    <source>
        <strain evidence="2 3">52996</strain>
    </source>
</reference>
<dbReference type="SUPFAM" id="SSF160059">
    <property type="entry name" value="PriA/YqbF domain"/>
    <property type="match status" value="1"/>
</dbReference>
<dbReference type="Gene3D" id="3.40.5.50">
    <property type="match status" value="1"/>
</dbReference>
<dbReference type="Proteomes" id="UP001311799">
    <property type="component" value="Unassembled WGS sequence"/>
</dbReference>
<gene>
    <name evidence="2" type="ORF">RS030_81461</name>
</gene>
<dbReference type="EMBL" id="JAWDEY010000036">
    <property type="protein sequence ID" value="KAK6587703.1"/>
    <property type="molecule type" value="Genomic_DNA"/>
</dbReference>
<dbReference type="AlphaFoldDB" id="A0AAV9XSJ0"/>
<protein>
    <submittedName>
        <fullName evidence="2">Partner of sld five</fullName>
    </submittedName>
</protein>
<dbReference type="InterPro" id="IPR007257">
    <property type="entry name" value="GINS_Psf2"/>
</dbReference>
<name>A0AAV9XSJ0_9CRYT</name>
<feature type="domain" description="DNA replication complex GINS protein PSF2 N-terminal" evidence="1">
    <location>
        <begin position="17"/>
        <end position="76"/>
    </location>
</feature>
<dbReference type="GO" id="GO:0000811">
    <property type="term" value="C:GINS complex"/>
    <property type="evidence" value="ECO:0007669"/>
    <property type="project" value="TreeGrafter"/>
</dbReference>
<dbReference type="InterPro" id="IPR036224">
    <property type="entry name" value="GINS_bundle-like_dom_sf"/>
</dbReference>
<dbReference type="CDD" id="cd11712">
    <property type="entry name" value="GINS_A_psf2"/>
    <property type="match status" value="1"/>
</dbReference>
<dbReference type="Pfam" id="PF25005">
    <property type="entry name" value="PSF2_N"/>
    <property type="match status" value="1"/>
</dbReference>
<evidence type="ECO:0000313" key="2">
    <source>
        <dbReference type="EMBL" id="KAK6587703.1"/>
    </source>
</evidence>
<organism evidence="2 3">
    <name type="scientific">Cryptosporidium xiaoi</name>
    <dbReference type="NCBI Taxonomy" id="659607"/>
    <lineage>
        <taxon>Eukaryota</taxon>
        <taxon>Sar</taxon>
        <taxon>Alveolata</taxon>
        <taxon>Apicomplexa</taxon>
        <taxon>Conoidasida</taxon>
        <taxon>Coccidia</taxon>
        <taxon>Eucoccidiorida</taxon>
        <taxon>Eimeriorina</taxon>
        <taxon>Cryptosporidiidae</taxon>
        <taxon>Cryptosporidium</taxon>
    </lineage>
</organism>
<keyword evidence="3" id="KW-1185">Reference proteome</keyword>
<dbReference type="InterPro" id="IPR056784">
    <property type="entry name" value="PSF2_N"/>
</dbReference>
<dbReference type="CDD" id="cd21694">
    <property type="entry name" value="GINS_B_Psf2"/>
    <property type="match status" value="1"/>
</dbReference>
<dbReference type="SUPFAM" id="SSF158573">
    <property type="entry name" value="GINS helical bundle-like"/>
    <property type="match status" value="1"/>
</dbReference>
<proteinExistence type="predicted"/>
<comment type="caution">
    <text evidence="2">The sequence shown here is derived from an EMBL/GenBank/DDBJ whole genome shotgun (WGS) entry which is preliminary data.</text>
</comment>
<dbReference type="GO" id="GO:0006260">
    <property type="term" value="P:DNA replication"/>
    <property type="evidence" value="ECO:0007669"/>
    <property type="project" value="InterPro"/>
</dbReference>